<protein>
    <submittedName>
        <fullName evidence="2">Uncharacterized protein</fullName>
    </submittedName>
</protein>
<evidence type="ECO:0000256" key="1">
    <source>
        <dbReference type="SAM" id="Phobius"/>
    </source>
</evidence>
<evidence type="ECO:0000313" key="3">
    <source>
        <dbReference type="Proteomes" id="UP000070092"/>
    </source>
</evidence>
<evidence type="ECO:0000313" key="2">
    <source>
        <dbReference type="EMBL" id="KWZ82279.1"/>
    </source>
</evidence>
<keyword evidence="1" id="KW-1133">Transmembrane helix</keyword>
<reference evidence="2 3" key="1">
    <citation type="submission" date="2016-01" db="EMBL/GenBank/DDBJ databases">
        <authorList>
            <person name="Oliw E.H."/>
        </authorList>
    </citation>
    <scope>NUCLEOTIDE SEQUENCE [LARGE SCALE GENOMIC DNA]</scope>
    <source>
        <strain evidence="2 3">MJR8628B</strain>
    </source>
</reference>
<keyword evidence="1" id="KW-0812">Transmembrane</keyword>
<name>A0A133KRJ1_BIFBI</name>
<dbReference type="PATRIC" id="fig|1681.53.peg.347"/>
<dbReference type="Proteomes" id="UP000070092">
    <property type="component" value="Unassembled WGS sequence"/>
</dbReference>
<keyword evidence="1" id="KW-0472">Membrane</keyword>
<feature type="transmembrane region" description="Helical" evidence="1">
    <location>
        <begin position="12"/>
        <end position="32"/>
    </location>
</feature>
<dbReference type="AlphaFoldDB" id="A0A133KRJ1"/>
<gene>
    <name evidence="2" type="ORF">HMPREF3196_00360</name>
</gene>
<organism evidence="2 3">
    <name type="scientific">Bifidobacterium bifidum</name>
    <dbReference type="NCBI Taxonomy" id="1681"/>
    <lineage>
        <taxon>Bacteria</taxon>
        <taxon>Bacillati</taxon>
        <taxon>Actinomycetota</taxon>
        <taxon>Actinomycetes</taxon>
        <taxon>Bifidobacteriales</taxon>
        <taxon>Bifidobacteriaceae</taxon>
        <taxon>Bifidobacterium</taxon>
    </lineage>
</organism>
<dbReference type="EMBL" id="LRPO01000016">
    <property type="protein sequence ID" value="KWZ82279.1"/>
    <property type="molecule type" value="Genomic_DNA"/>
</dbReference>
<sequence>MSAWCQDWTDTALVTGILIIALLAGATSRALAGRAGLARRIALICLDAILAAGALTLMWTLAARHTPIETVVTQMQAVAAGAPMLPWE</sequence>
<comment type="caution">
    <text evidence="2">The sequence shown here is derived from an EMBL/GenBank/DDBJ whole genome shotgun (WGS) entry which is preliminary data.</text>
</comment>
<feature type="transmembrane region" description="Helical" evidence="1">
    <location>
        <begin position="41"/>
        <end position="62"/>
    </location>
</feature>
<proteinExistence type="predicted"/>
<accession>A0A133KRJ1</accession>